<dbReference type="Pfam" id="PF00001">
    <property type="entry name" value="7tm_1"/>
    <property type="match status" value="1"/>
</dbReference>
<dbReference type="GO" id="GO:0005886">
    <property type="term" value="C:plasma membrane"/>
    <property type="evidence" value="ECO:0007669"/>
    <property type="project" value="UniProtKB-SubCell"/>
</dbReference>
<feature type="region of interest" description="Disordered" evidence="8">
    <location>
        <begin position="269"/>
        <end position="296"/>
    </location>
</feature>
<gene>
    <name evidence="11" type="ORF">Pcinc_040154</name>
</gene>
<dbReference type="InterPro" id="IPR000276">
    <property type="entry name" value="GPCR_Rhodpsn"/>
</dbReference>
<accession>A0AAE1BPR1</accession>
<feature type="domain" description="G-protein coupled receptors family 1 profile" evidence="10">
    <location>
        <begin position="1"/>
        <end position="181"/>
    </location>
</feature>
<feature type="compositionally biased region" description="Polar residues" evidence="8">
    <location>
        <begin position="323"/>
        <end position="337"/>
    </location>
</feature>
<sequence>FLAIWFPLKLQITSSRARRIIVLIWIIAITSAVPYYVYFETQIFYQSMPDLIICVEGWPSRQAERLYFLIAHLLLCYLLPLALISFCYVMIWIRVARRSIPGDTRDAAIHQMQQRSKVKVVKMLVVVVIIFMLSWLPLYVIFTRIKLGAELGEQEGAVLALVAPMAQWLGSSNSCINPILYAFFNKKYRNGFLAIVKSRSCCGSLRYDACNYSTTRRSYYPSYRSTVRPEFGGGAAGGAGGGKGAAGGGGGKGAGGGVGVGGNNIYTVEGRGGGAPRTRYHSAHSTSSSTISSTIRSRSALANGLSPALHLADLTPTPHQHHNNTQLEHTQSHNHNTQLEHTHTDHNNTQPQNNHINSQPDDHSNRHTQPEHTHTDHNNRHTQPEHTHTDHNNRHTQPEHTHTDHNNRHTQPEHTHTDHNNRHTQPEHTHTDHNNRHTQPEHTQPEHNNRHTQPEHTHTDHNNRHTQPEHTHTDHNNTKQVPMPTNCGLEGVGIEVIEVDDHNNGYSDPQRTFPNVRKKGRVVVRWRREGVEVMEWRRGGGEVWSGEGVEVRCGVEKGWRRGVERMEEWRGCGEGVEVRCGEEMEEWRRGGGGGVEE</sequence>
<dbReference type="GO" id="GO:0004930">
    <property type="term" value="F:G protein-coupled receptor activity"/>
    <property type="evidence" value="ECO:0007669"/>
    <property type="project" value="InterPro"/>
</dbReference>
<evidence type="ECO:0000256" key="2">
    <source>
        <dbReference type="ARBA" id="ARBA00010663"/>
    </source>
</evidence>
<dbReference type="Gene3D" id="1.20.1070.10">
    <property type="entry name" value="Rhodopsin 7-helix transmembrane proteins"/>
    <property type="match status" value="1"/>
</dbReference>
<keyword evidence="3" id="KW-1003">Cell membrane</keyword>
<proteinExistence type="inferred from homology"/>
<reference evidence="11" key="1">
    <citation type="submission" date="2023-10" db="EMBL/GenBank/DDBJ databases">
        <title>Genome assemblies of two species of porcelain crab, Petrolisthes cinctipes and Petrolisthes manimaculis (Anomura: Porcellanidae).</title>
        <authorList>
            <person name="Angst P."/>
        </authorList>
    </citation>
    <scope>NUCLEOTIDE SEQUENCE</scope>
    <source>
        <strain evidence="11">PB745_01</strain>
        <tissue evidence="11">Gill</tissue>
    </source>
</reference>
<dbReference type="GO" id="GO:0032870">
    <property type="term" value="P:cellular response to hormone stimulus"/>
    <property type="evidence" value="ECO:0007669"/>
    <property type="project" value="TreeGrafter"/>
</dbReference>
<keyword evidence="5 9" id="KW-1133">Transmembrane helix</keyword>
<feature type="compositionally biased region" description="Polar residues" evidence="8">
    <location>
        <begin position="347"/>
        <end position="359"/>
    </location>
</feature>
<evidence type="ECO:0000256" key="8">
    <source>
        <dbReference type="SAM" id="MobiDB-lite"/>
    </source>
</evidence>
<evidence type="ECO:0000256" key="1">
    <source>
        <dbReference type="ARBA" id="ARBA00004651"/>
    </source>
</evidence>
<protein>
    <recommendedName>
        <fullName evidence="10">G-protein coupled receptors family 1 profile domain-containing protein</fullName>
    </recommendedName>
</protein>
<feature type="compositionally biased region" description="Basic and acidic residues" evidence="8">
    <location>
        <begin position="360"/>
        <end position="477"/>
    </location>
</feature>
<dbReference type="PROSITE" id="PS50262">
    <property type="entry name" value="G_PROTEIN_RECEP_F1_2"/>
    <property type="match status" value="1"/>
</dbReference>
<dbReference type="PANTHER" id="PTHR24241:SF76">
    <property type="entry name" value="NEUROPEPTIDE SIFAMIDE RECEPTOR"/>
    <property type="match status" value="1"/>
</dbReference>
<dbReference type="AlphaFoldDB" id="A0AAE1BPR1"/>
<keyword evidence="6 9" id="KW-0472">Membrane</keyword>
<keyword evidence="12" id="KW-1185">Reference proteome</keyword>
<organism evidence="11 12">
    <name type="scientific">Petrolisthes cinctipes</name>
    <name type="common">Flat porcelain crab</name>
    <dbReference type="NCBI Taxonomy" id="88211"/>
    <lineage>
        <taxon>Eukaryota</taxon>
        <taxon>Metazoa</taxon>
        <taxon>Ecdysozoa</taxon>
        <taxon>Arthropoda</taxon>
        <taxon>Crustacea</taxon>
        <taxon>Multicrustacea</taxon>
        <taxon>Malacostraca</taxon>
        <taxon>Eumalacostraca</taxon>
        <taxon>Eucarida</taxon>
        <taxon>Decapoda</taxon>
        <taxon>Pleocyemata</taxon>
        <taxon>Anomura</taxon>
        <taxon>Galatheoidea</taxon>
        <taxon>Porcellanidae</taxon>
        <taxon>Petrolisthes</taxon>
    </lineage>
</organism>
<comment type="caution">
    <text evidence="11">The sequence shown here is derived from an EMBL/GenBank/DDBJ whole genome shotgun (WGS) entry which is preliminary data.</text>
</comment>
<dbReference type="Proteomes" id="UP001286313">
    <property type="component" value="Unassembled WGS sequence"/>
</dbReference>
<dbReference type="EMBL" id="JAWQEG010007012">
    <property type="protein sequence ID" value="KAK3853299.1"/>
    <property type="molecule type" value="Genomic_DNA"/>
</dbReference>
<evidence type="ECO:0000256" key="3">
    <source>
        <dbReference type="ARBA" id="ARBA00022475"/>
    </source>
</evidence>
<comment type="subcellular location">
    <subcellularLocation>
        <location evidence="1">Cell membrane</location>
        <topology evidence="1">Multi-pass membrane protein</topology>
    </subcellularLocation>
</comment>
<feature type="region of interest" description="Disordered" evidence="8">
    <location>
        <begin position="311"/>
        <end position="481"/>
    </location>
</feature>
<feature type="non-terminal residue" evidence="11">
    <location>
        <position position="1"/>
    </location>
</feature>
<evidence type="ECO:0000256" key="7">
    <source>
        <dbReference type="ARBA" id="ARBA00023170"/>
    </source>
</evidence>
<evidence type="ECO:0000313" key="12">
    <source>
        <dbReference type="Proteomes" id="UP001286313"/>
    </source>
</evidence>
<evidence type="ECO:0000256" key="4">
    <source>
        <dbReference type="ARBA" id="ARBA00022692"/>
    </source>
</evidence>
<evidence type="ECO:0000259" key="10">
    <source>
        <dbReference type="PROSITE" id="PS50262"/>
    </source>
</evidence>
<keyword evidence="4 9" id="KW-0812">Transmembrane</keyword>
<name>A0AAE1BPR1_PETCI</name>
<evidence type="ECO:0000313" key="11">
    <source>
        <dbReference type="EMBL" id="KAK3853299.1"/>
    </source>
</evidence>
<evidence type="ECO:0000256" key="5">
    <source>
        <dbReference type="ARBA" id="ARBA00022989"/>
    </source>
</evidence>
<keyword evidence="7" id="KW-0675">Receptor</keyword>
<dbReference type="GO" id="GO:0042277">
    <property type="term" value="F:peptide binding"/>
    <property type="evidence" value="ECO:0007669"/>
    <property type="project" value="TreeGrafter"/>
</dbReference>
<feature type="transmembrane region" description="Helical" evidence="9">
    <location>
        <begin position="20"/>
        <end position="39"/>
    </location>
</feature>
<comment type="similarity">
    <text evidence="2">Belongs to the G-protein coupled receptor 1 family.</text>
</comment>
<feature type="compositionally biased region" description="Low complexity" evidence="8">
    <location>
        <begin position="283"/>
        <end position="296"/>
    </location>
</feature>
<dbReference type="PANTHER" id="PTHR24241">
    <property type="entry name" value="NEUROPEPTIDE RECEPTOR-RELATED G-PROTEIN COUPLED RECEPTOR"/>
    <property type="match status" value="1"/>
</dbReference>
<dbReference type="InterPro" id="IPR017452">
    <property type="entry name" value="GPCR_Rhodpsn_7TM"/>
</dbReference>
<dbReference type="PRINTS" id="PR00237">
    <property type="entry name" value="GPCRRHODOPSN"/>
</dbReference>
<feature type="transmembrane region" description="Helical" evidence="9">
    <location>
        <begin position="120"/>
        <end position="142"/>
    </location>
</feature>
<dbReference type="SUPFAM" id="SSF81321">
    <property type="entry name" value="Family A G protein-coupled receptor-like"/>
    <property type="match status" value="1"/>
</dbReference>
<evidence type="ECO:0000256" key="9">
    <source>
        <dbReference type="SAM" id="Phobius"/>
    </source>
</evidence>
<evidence type="ECO:0000256" key="6">
    <source>
        <dbReference type="ARBA" id="ARBA00023136"/>
    </source>
</evidence>
<feature type="transmembrane region" description="Helical" evidence="9">
    <location>
        <begin position="66"/>
        <end position="91"/>
    </location>
</feature>